<keyword evidence="4" id="KW-1185">Reference proteome</keyword>
<dbReference type="PANTHER" id="PTHR36919:SF3">
    <property type="entry name" value="BLL5882 PROTEIN"/>
    <property type="match status" value="1"/>
</dbReference>
<evidence type="ECO:0000313" key="3">
    <source>
        <dbReference type="EMBL" id="MCA6073311.1"/>
    </source>
</evidence>
<evidence type="ECO:0000256" key="1">
    <source>
        <dbReference type="SAM" id="SignalP"/>
    </source>
</evidence>
<feature type="chain" id="PRO_5040923119" evidence="1">
    <location>
        <begin position="22"/>
        <end position="145"/>
    </location>
</feature>
<reference evidence="3" key="1">
    <citation type="submission" date="2021-09" db="EMBL/GenBank/DDBJ databases">
        <title>Fulvivirga sp. isolated from coastal sediment.</title>
        <authorList>
            <person name="Yu H."/>
        </authorList>
    </citation>
    <scope>NUCLEOTIDE SEQUENCE</scope>
    <source>
        <strain evidence="3">1062</strain>
    </source>
</reference>
<dbReference type="AlphaFoldDB" id="A0A9X1HK72"/>
<evidence type="ECO:0000313" key="4">
    <source>
        <dbReference type="Proteomes" id="UP001139409"/>
    </source>
</evidence>
<protein>
    <submittedName>
        <fullName evidence="3">DUF2147 domain-containing protein</fullName>
    </submittedName>
</protein>
<comment type="caution">
    <text evidence="3">The sequence shown here is derived from an EMBL/GenBank/DDBJ whole genome shotgun (WGS) entry which is preliminary data.</text>
</comment>
<evidence type="ECO:0000259" key="2">
    <source>
        <dbReference type="Pfam" id="PF09917"/>
    </source>
</evidence>
<name>A0A9X1HK72_9BACT</name>
<feature type="domain" description="DUF2147" evidence="2">
    <location>
        <begin position="27"/>
        <end position="143"/>
    </location>
</feature>
<dbReference type="PANTHER" id="PTHR36919">
    <property type="entry name" value="BLR1215 PROTEIN"/>
    <property type="match status" value="1"/>
</dbReference>
<dbReference type="RefSeq" id="WP_225696429.1">
    <property type="nucleotide sequence ID" value="NZ_JAIXNE010000001.1"/>
</dbReference>
<feature type="signal peptide" evidence="1">
    <location>
        <begin position="1"/>
        <end position="21"/>
    </location>
</feature>
<dbReference type="InterPro" id="IPR019223">
    <property type="entry name" value="DUF2147"/>
</dbReference>
<accession>A0A9X1HK72</accession>
<proteinExistence type="predicted"/>
<organism evidence="3 4">
    <name type="scientific">Fulvivirga sedimenti</name>
    <dbReference type="NCBI Taxonomy" id="2879465"/>
    <lineage>
        <taxon>Bacteria</taxon>
        <taxon>Pseudomonadati</taxon>
        <taxon>Bacteroidota</taxon>
        <taxon>Cytophagia</taxon>
        <taxon>Cytophagales</taxon>
        <taxon>Fulvivirgaceae</taxon>
        <taxon>Fulvivirga</taxon>
    </lineage>
</organism>
<dbReference type="EMBL" id="JAIXNE010000001">
    <property type="protein sequence ID" value="MCA6073311.1"/>
    <property type="molecule type" value="Genomic_DNA"/>
</dbReference>
<dbReference type="Gene3D" id="2.40.128.520">
    <property type="match status" value="1"/>
</dbReference>
<gene>
    <name evidence="3" type="ORF">LDX50_00435</name>
</gene>
<sequence>MTKCFLSLLLLSLLTSTGAFCQNEIFGRWKTIDDETNEPKSIVEIYKKGDQLHGKIVELINPPADDPDPVCDECPKDDPRYNQKVIGMEIIRDMKRNGDEFEGGTVLKPDEGKIYKCKIWLEDGDLKVRGYWGIFYRTQTWIRAN</sequence>
<dbReference type="Pfam" id="PF09917">
    <property type="entry name" value="DUF2147"/>
    <property type="match status" value="1"/>
</dbReference>
<keyword evidence="1" id="KW-0732">Signal</keyword>
<dbReference type="Proteomes" id="UP001139409">
    <property type="component" value="Unassembled WGS sequence"/>
</dbReference>